<dbReference type="Proteomes" id="UP000323521">
    <property type="component" value="Chromosome"/>
</dbReference>
<evidence type="ECO:0000313" key="10">
    <source>
        <dbReference type="EMBL" id="ATW25422.1"/>
    </source>
</evidence>
<evidence type="ECO:0000256" key="8">
    <source>
        <dbReference type="SAM" id="Phobius"/>
    </source>
</evidence>
<protein>
    <submittedName>
        <fullName evidence="10">ABC transporter permease</fullName>
    </submittedName>
</protein>
<feature type="transmembrane region" description="Helical" evidence="8">
    <location>
        <begin position="64"/>
        <end position="86"/>
    </location>
</feature>
<comment type="subcellular location">
    <subcellularLocation>
        <location evidence="1">Cell membrane</location>
        <topology evidence="1">Multi-pass membrane protein</topology>
    </subcellularLocation>
</comment>
<keyword evidence="6 8" id="KW-1133">Transmembrane helix</keyword>
<evidence type="ECO:0000256" key="4">
    <source>
        <dbReference type="ARBA" id="ARBA00022475"/>
    </source>
</evidence>
<evidence type="ECO:0000313" key="11">
    <source>
        <dbReference type="Proteomes" id="UP000323521"/>
    </source>
</evidence>
<proteinExistence type="inferred from homology"/>
<dbReference type="SUPFAM" id="SSF161098">
    <property type="entry name" value="MetI-like"/>
    <property type="match status" value="1"/>
</dbReference>
<keyword evidence="11" id="KW-1185">Reference proteome</keyword>
<accession>A0A3G1KSG8</accession>
<evidence type="ECO:0000256" key="2">
    <source>
        <dbReference type="ARBA" id="ARBA00007069"/>
    </source>
</evidence>
<dbReference type="InterPro" id="IPR000515">
    <property type="entry name" value="MetI-like"/>
</dbReference>
<organism evidence="10 11">
    <name type="scientific">Formimonas warabiya</name>
    <dbReference type="NCBI Taxonomy" id="1761012"/>
    <lineage>
        <taxon>Bacteria</taxon>
        <taxon>Bacillati</taxon>
        <taxon>Bacillota</taxon>
        <taxon>Clostridia</taxon>
        <taxon>Eubacteriales</taxon>
        <taxon>Peptococcaceae</taxon>
        <taxon>Candidatus Formimonas</taxon>
    </lineage>
</organism>
<sequence length="278" mass="30418">MSGTKKGWRLELPPLLTVPYLVLCAFFLIFPLVAVIGTSFQDGFSGWVRVMQNSTYFTALKQSLLLAVWTTAEASVAGAALALVWAHRLKRHGWFLAILNFAAHNGGISLAFAIMATLGTNGMLTILLKQVGIDLYPGFQLSSIQGLHWAYLSFLIPFMSMIFLPAAGALRQDWREAASTLGAGRLQYAFRVAGPVLLPAYLSSAALVFLQALGTYATAQAISGNNVNLLTIQIGYLIQQSLFRHADANALSFILLIMMVFVVLIYRSANRKAARWLE</sequence>
<dbReference type="InterPro" id="IPR035906">
    <property type="entry name" value="MetI-like_sf"/>
</dbReference>
<dbReference type="EMBL" id="CP017634">
    <property type="protein sequence ID" value="ATW25422.1"/>
    <property type="molecule type" value="Genomic_DNA"/>
</dbReference>
<feature type="transmembrane region" description="Helical" evidence="8">
    <location>
        <begin position="107"/>
        <end position="128"/>
    </location>
</feature>
<dbReference type="RefSeq" id="WP_148134678.1">
    <property type="nucleotide sequence ID" value="NZ_CP017634.1"/>
</dbReference>
<dbReference type="Gene3D" id="1.10.3720.10">
    <property type="entry name" value="MetI-like"/>
    <property type="match status" value="1"/>
</dbReference>
<comment type="similarity">
    <text evidence="2">Belongs to the binding-protein-dependent transport system permease family. CysTW subfamily.</text>
</comment>
<gene>
    <name evidence="10" type="ORF">DCMF_12135</name>
</gene>
<dbReference type="GO" id="GO:0055085">
    <property type="term" value="P:transmembrane transport"/>
    <property type="evidence" value="ECO:0007669"/>
    <property type="project" value="InterPro"/>
</dbReference>
<dbReference type="PANTHER" id="PTHR42929:SF1">
    <property type="entry name" value="INNER MEMBRANE ABC TRANSPORTER PERMEASE PROTEIN YDCU-RELATED"/>
    <property type="match status" value="1"/>
</dbReference>
<keyword evidence="4" id="KW-1003">Cell membrane</keyword>
<evidence type="ECO:0000256" key="7">
    <source>
        <dbReference type="ARBA" id="ARBA00023136"/>
    </source>
</evidence>
<feature type="transmembrane region" description="Helical" evidence="8">
    <location>
        <begin position="148"/>
        <end position="167"/>
    </location>
</feature>
<dbReference type="CDD" id="cd06261">
    <property type="entry name" value="TM_PBP2"/>
    <property type="match status" value="1"/>
</dbReference>
<dbReference type="OrthoDB" id="8404154at2"/>
<evidence type="ECO:0000256" key="6">
    <source>
        <dbReference type="ARBA" id="ARBA00022989"/>
    </source>
</evidence>
<feature type="transmembrane region" description="Helical" evidence="8">
    <location>
        <begin position="20"/>
        <end position="44"/>
    </location>
</feature>
<evidence type="ECO:0000256" key="3">
    <source>
        <dbReference type="ARBA" id="ARBA00022448"/>
    </source>
</evidence>
<evidence type="ECO:0000256" key="1">
    <source>
        <dbReference type="ARBA" id="ARBA00004651"/>
    </source>
</evidence>
<name>A0A3G1KSG8_FORW1</name>
<keyword evidence="5 8" id="KW-0812">Transmembrane</keyword>
<reference evidence="10 11" key="1">
    <citation type="submission" date="2016-10" db="EMBL/GenBank/DDBJ databases">
        <title>Complete Genome Sequence of Peptococcaceae strain DCMF.</title>
        <authorList>
            <person name="Edwards R.J."/>
            <person name="Holland S.I."/>
            <person name="Deshpande N.P."/>
            <person name="Wong Y.K."/>
            <person name="Ertan H."/>
            <person name="Manefield M."/>
            <person name="Russell T.L."/>
            <person name="Lee M.J."/>
        </authorList>
    </citation>
    <scope>NUCLEOTIDE SEQUENCE [LARGE SCALE GENOMIC DNA]</scope>
    <source>
        <strain evidence="10 11">DCMF</strain>
    </source>
</reference>
<keyword evidence="3" id="KW-0813">Transport</keyword>
<dbReference type="KEGG" id="fwa:DCMF_12135"/>
<dbReference type="PANTHER" id="PTHR42929">
    <property type="entry name" value="INNER MEMBRANE ABC TRANSPORTER PERMEASE PROTEIN YDCU-RELATED-RELATED"/>
    <property type="match status" value="1"/>
</dbReference>
<feature type="transmembrane region" description="Helical" evidence="8">
    <location>
        <begin position="250"/>
        <end position="269"/>
    </location>
</feature>
<evidence type="ECO:0000259" key="9">
    <source>
        <dbReference type="PROSITE" id="PS50928"/>
    </source>
</evidence>
<dbReference type="PROSITE" id="PS50928">
    <property type="entry name" value="ABC_TM1"/>
    <property type="match status" value="1"/>
</dbReference>
<feature type="transmembrane region" description="Helical" evidence="8">
    <location>
        <begin position="188"/>
        <end position="210"/>
    </location>
</feature>
<evidence type="ECO:0000256" key="5">
    <source>
        <dbReference type="ARBA" id="ARBA00022692"/>
    </source>
</evidence>
<dbReference type="GO" id="GO:0005886">
    <property type="term" value="C:plasma membrane"/>
    <property type="evidence" value="ECO:0007669"/>
    <property type="project" value="UniProtKB-SubCell"/>
</dbReference>
<keyword evidence="7 8" id="KW-0472">Membrane</keyword>
<feature type="domain" description="ABC transmembrane type-1" evidence="9">
    <location>
        <begin position="60"/>
        <end position="266"/>
    </location>
</feature>
<dbReference type="AlphaFoldDB" id="A0A3G1KSG8"/>